<keyword evidence="3 6" id="KW-0378">Hydrolase</keyword>
<dbReference type="Pfam" id="PF22667">
    <property type="entry name" value="Lon_lid"/>
    <property type="match status" value="1"/>
</dbReference>
<dbReference type="Gene3D" id="1.20.58.1480">
    <property type="match status" value="1"/>
</dbReference>
<evidence type="ECO:0000256" key="1">
    <source>
        <dbReference type="ARBA" id="ARBA00022670"/>
    </source>
</evidence>
<dbReference type="EC" id="3.4.21.53" evidence="6"/>
<evidence type="ECO:0000256" key="9">
    <source>
        <dbReference type="RuleBase" id="RU000591"/>
    </source>
</evidence>
<dbReference type="InterPro" id="IPR015947">
    <property type="entry name" value="PUA-like_sf"/>
</dbReference>
<dbReference type="GO" id="GO:0004252">
    <property type="term" value="F:serine-type endopeptidase activity"/>
    <property type="evidence" value="ECO:0007669"/>
    <property type="project" value="UniProtKB-UniRule"/>
</dbReference>
<dbReference type="InterPro" id="IPR027065">
    <property type="entry name" value="Lon_Prtase"/>
</dbReference>
<dbReference type="SUPFAM" id="SSF54211">
    <property type="entry name" value="Ribosomal protein S5 domain 2-like"/>
    <property type="match status" value="1"/>
</dbReference>
<dbReference type="SMART" id="SM00464">
    <property type="entry name" value="LON"/>
    <property type="match status" value="1"/>
</dbReference>
<comment type="subcellular location">
    <subcellularLocation>
        <location evidence="6">Cytoplasm</location>
    </subcellularLocation>
</comment>
<dbReference type="AlphaFoldDB" id="A0A855X317"/>
<dbReference type="Pfam" id="PF02190">
    <property type="entry name" value="LON_substr_bdg"/>
    <property type="match status" value="1"/>
</dbReference>
<evidence type="ECO:0000256" key="5">
    <source>
        <dbReference type="ARBA" id="ARBA00022840"/>
    </source>
</evidence>
<dbReference type="InterPro" id="IPR003111">
    <property type="entry name" value="Lon_prtase_N"/>
</dbReference>
<keyword evidence="5 6" id="KW-0067">ATP-binding</keyword>
<accession>A0A855X317</accession>
<evidence type="ECO:0000256" key="2">
    <source>
        <dbReference type="ARBA" id="ARBA00022741"/>
    </source>
</evidence>
<dbReference type="Gene3D" id="3.40.50.300">
    <property type="entry name" value="P-loop containing nucleotide triphosphate hydrolases"/>
    <property type="match status" value="1"/>
</dbReference>
<dbReference type="PROSITE" id="PS51786">
    <property type="entry name" value="LON_PROTEOLYTIC"/>
    <property type="match status" value="1"/>
</dbReference>
<dbReference type="InterPro" id="IPR003593">
    <property type="entry name" value="AAA+_ATPase"/>
</dbReference>
<keyword evidence="4 6" id="KW-0720">Serine protease</keyword>
<evidence type="ECO:0000256" key="4">
    <source>
        <dbReference type="ARBA" id="ARBA00022825"/>
    </source>
</evidence>
<feature type="region of interest" description="Disordered" evidence="10">
    <location>
        <begin position="807"/>
        <end position="828"/>
    </location>
</feature>
<evidence type="ECO:0000313" key="13">
    <source>
        <dbReference type="EMBL" id="PWB72808.1"/>
    </source>
</evidence>
<dbReference type="GO" id="GO:0005737">
    <property type="term" value="C:cytoplasm"/>
    <property type="evidence" value="ECO:0007669"/>
    <property type="project" value="UniProtKB-SubCell"/>
</dbReference>
<dbReference type="Pfam" id="PF00004">
    <property type="entry name" value="AAA"/>
    <property type="match status" value="1"/>
</dbReference>
<dbReference type="NCBIfam" id="TIGR00763">
    <property type="entry name" value="lon"/>
    <property type="match status" value="1"/>
</dbReference>
<dbReference type="Pfam" id="PF05362">
    <property type="entry name" value="Lon_C"/>
    <property type="match status" value="1"/>
</dbReference>
<dbReference type="PANTHER" id="PTHR10046">
    <property type="entry name" value="ATP DEPENDENT LON PROTEASE FAMILY MEMBER"/>
    <property type="match status" value="1"/>
</dbReference>
<dbReference type="InterPro" id="IPR046336">
    <property type="entry name" value="Lon_prtase_N_sf"/>
</dbReference>
<evidence type="ECO:0000256" key="3">
    <source>
        <dbReference type="ARBA" id="ARBA00022801"/>
    </source>
</evidence>
<dbReference type="PROSITE" id="PS51787">
    <property type="entry name" value="LON_N"/>
    <property type="match status" value="1"/>
</dbReference>
<comment type="subunit">
    <text evidence="6">Homohexamer. Organized in a ring with a central cavity.</text>
</comment>
<dbReference type="InterPro" id="IPR054594">
    <property type="entry name" value="Lon_lid"/>
</dbReference>
<dbReference type="PIRSF" id="PIRSF001174">
    <property type="entry name" value="Lon_proteas"/>
    <property type="match status" value="1"/>
</dbReference>
<dbReference type="SUPFAM" id="SSF52540">
    <property type="entry name" value="P-loop containing nucleoside triphosphate hydrolases"/>
    <property type="match status" value="1"/>
</dbReference>
<dbReference type="Gene3D" id="1.10.8.60">
    <property type="match status" value="1"/>
</dbReference>
<comment type="similarity">
    <text evidence="6 8 9">Belongs to the peptidase S16 family.</text>
</comment>
<dbReference type="GO" id="GO:0005524">
    <property type="term" value="F:ATP binding"/>
    <property type="evidence" value="ECO:0007669"/>
    <property type="project" value="UniProtKB-KW"/>
</dbReference>
<comment type="catalytic activity">
    <reaction evidence="6 8">
        <text>Hydrolysis of proteins in presence of ATP.</text>
        <dbReference type="EC" id="3.4.21.53"/>
    </reaction>
</comment>
<keyword evidence="6" id="KW-0963">Cytoplasm</keyword>
<evidence type="ECO:0000259" key="12">
    <source>
        <dbReference type="PROSITE" id="PS51787"/>
    </source>
</evidence>
<dbReference type="InterPro" id="IPR003959">
    <property type="entry name" value="ATPase_AAA_core"/>
</dbReference>
<dbReference type="SUPFAM" id="SSF88697">
    <property type="entry name" value="PUA domain-like"/>
    <property type="match status" value="1"/>
</dbReference>
<name>A0A855X317_9BACT</name>
<proteinExistence type="inferred from homology"/>
<gene>
    <name evidence="13" type="primary">lon</name>
    <name evidence="13" type="ORF">C3F09_06050</name>
</gene>
<reference evidence="13 14" key="1">
    <citation type="journal article" date="2018" name="ISME J.">
        <title>A methanotrophic archaeon couples anaerobic oxidation of methane to Fe(III) reduction.</title>
        <authorList>
            <person name="Cai C."/>
            <person name="Leu A.O."/>
            <person name="Xie G.J."/>
            <person name="Guo J."/>
            <person name="Feng Y."/>
            <person name="Zhao J.X."/>
            <person name="Tyson G.W."/>
            <person name="Yuan Z."/>
            <person name="Hu S."/>
        </authorList>
    </citation>
    <scope>NUCLEOTIDE SEQUENCE [LARGE SCALE GENOMIC DNA]</scope>
    <source>
        <strain evidence="13">FeB_12</strain>
    </source>
</reference>
<dbReference type="GO" id="GO:0004176">
    <property type="term" value="F:ATP-dependent peptidase activity"/>
    <property type="evidence" value="ECO:0007669"/>
    <property type="project" value="UniProtKB-UniRule"/>
</dbReference>
<dbReference type="InterPro" id="IPR008269">
    <property type="entry name" value="Lon_proteolytic"/>
</dbReference>
<dbReference type="InterPro" id="IPR014721">
    <property type="entry name" value="Ribsml_uS5_D2-typ_fold_subgr"/>
</dbReference>
<dbReference type="SMART" id="SM00382">
    <property type="entry name" value="AAA"/>
    <property type="match status" value="1"/>
</dbReference>
<dbReference type="Gene3D" id="3.30.230.10">
    <property type="match status" value="1"/>
</dbReference>
<feature type="domain" description="Lon proteolytic" evidence="11">
    <location>
        <begin position="607"/>
        <end position="788"/>
    </location>
</feature>
<dbReference type="PRINTS" id="PR00830">
    <property type="entry name" value="ENDOLAPTASE"/>
</dbReference>
<dbReference type="Gene3D" id="1.20.5.5270">
    <property type="match status" value="1"/>
</dbReference>
<dbReference type="GO" id="GO:0006508">
    <property type="term" value="P:proteolysis"/>
    <property type="evidence" value="ECO:0007669"/>
    <property type="project" value="UniProtKB-KW"/>
</dbReference>
<dbReference type="Gene3D" id="2.30.130.40">
    <property type="entry name" value="LON domain-like"/>
    <property type="match status" value="1"/>
</dbReference>
<keyword evidence="2 6" id="KW-0547">Nucleotide-binding</keyword>
<dbReference type="EMBL" id="PQAP01000073">
    <property type="protein sequence ID" value="PWB72808.1"/>
    <property type="molecule type" value="Genomic_DNA"/>
</dbReference>
<comment type="caution">
    <text evidence="13">The sequence shown here is derived from an EMBL/GenBank/DDBJ whole genome shotgun (WGS) entry which is preliminary data.</text>
</comment>
<dbReference type="InterPro" id="IPR020568">
    <property type="entry name" value="Ribosomal_Su5_D2-typ_SF"/>
</dbReference>
<dbReference type="InterPro" id="IPR004815">
    <property type="entry name" value="Lon_bac/euk-typ"/>
</dbReference>
<evidence type="ECO:0000256" key="8">
    <source>
        <dbReference type="PROSITE-ProRule" id="PRU01122"/>
    </source>
</evidence>
<protein>
    <recommendedName>
        <fullName evidence="6">Lon protease</fullName>
        <ecNumber evidence="6">3.4.21.53</ecNumber>
    </recommendedName>
</protein>
<evidence type="ECO:0000256" key="7">
    <source>
        <dbReference type="PIRSR" id="PIRSR001174-1"/>
    </source>
</evidence>
<dbReference type="InterPro" id="IPR008268">
    <property type="entry name" value="Peptidase_S16_AS"/>
</dbReference>
<feature type="active site" evidence="7 8">
    <location>
        <position position="694"/>
    </location>
</feature>
<evidence type="ECO:0000259" key="11">
    <source>
        <dbReference type="PROSITE" id="PS51786"/>
    </source>
</evidence>
<keyword evidence="1 6" id="KW-0645">Protease</keyword>
<sequence length="828" mass="92684">MVTGMIIRSKERLPIVTSDTEVEYPILPLMTGVLFPGMTLTVQVGRPENIELVEKCSLEKQEFVASYAHSEVDTPGPAPIHQVGVFAVIVDIKEGPQGSKIVTLEGHKRASINNIVSSEPYLSGTVYAIETPQYLLKNIKPKMDSVIAVAGEITHLDPIYSPELSNVLKMSIEDPSALADKVASSFHFSLASKQELLEAVSLDIRYERLIQFLNNELNRVATVLNINENVRKRIEEEQHRAFLRQQLFEIKRQLGEEFTEEKEAARFRNMIKSSPQLPAEVIARAKIEIDRLSDLSPASAEYGTTKSYLDWILNLPWGKYVPETYDLASVERIIATDYYGPNTLKEQILQRISVRKLMSGVDEGPTLCLVGAPGTGKAALAKAIARALGKEFVRMSVGGVSDVQELKGSARTWLGAAPGKVMRTLRTVGTADPVVLLEDIDYFNIDNNSSVNMALLDVIDTRRNDRFLDRYLGIPFNLNRVFFICSVRAYEEIPEQFVPRLEIIELPGYIEREKIVIAKRYMIPKLLKKHGLVRSEFKVNEKTLTKIITNYTQEAGLLGFSQQIEKICRKMALEKADHKKKAWHISERNLDSYLGTPLFIPEKAEKQPEIGTAAGLAWTGAGGELMFIEGIKMRGEGQIITTGSLGEVMRESIQAAHSYVRSKADMLGIDSNDFRDFDIHIHFPSGAIPKDGPSAGVTVSLVIASVMSERPIRNDVAMTGEVTLRGRVLPVAGIKEKVSAAYRAGITHIVLPRENEKDLKELPREIVRKTNFSFVERVDELFEICLLSVTPSAHSLQKIFAREMARARRRKSRRNHVRPAAARSRKRK</sequence>
<evidence type="ECO:0000256" key="6">
    <source>
        <dbReference type="PIRNR" id="PIRNR001174"/>
    </source>
</evidence>
<evidence type="ECO:0000256" key="10">
    <source>
        <dbReference type="SAM" id="MobiDB-lite"/>
    </source>
</evidence>
<dbReference type="GO" id="GO:0016887">
    <property type="term" value="F:ATP hydrolysis activity"/>
    <property type="evidence" value="ECO:0007669"/>
    <property type="project" value="InterPro"/>
</dbReference>
<dbReference type="InterPro" id="IPR027417">
    <property type="entry name" value="P-loop_NTPase"/>
</dbReference>
<dbReference type="PROSITE" id="PS01046">
    <property type="entry name" value="LON_SER"/>
    <property type="match status" value="1"/>
</dbReference>
<dbReference type="Proteomes" id="UP000250918">
    <property type="component" value="Unassembled WGS sequence"/>
</dbReference>
<dbReference type="GO" id="GO:0030163">
    <property type="term" value="P:protein catabolic process"/>
    <property type="evidence" value="ECO:0007669"/>
    <property type="project" value="InterPro"/>
</dbReference>
<feature type="active site" evidence="7 8">
    <location>
        <position position="737"/>
    </location>
</feature>
<feature type="domain" description="Lon N-terminal" evidence="12">
    <location>
        <begin position="24"/>
        <end position="217"/>
    </location>
</feature>
<evidence type="ECO:0000313" key="14">
    <source>
        <dbReference type="Proteomes" id="UP000250918"/>
    </source>
</evidence>
<organism evidence="13 14">
    <name type="scientific">candidate division GN15 bacterium</name>
    <dbReference type="NCBI Taxonomy" id="2072418"/>
    <lineage>
        <taxon>Bacteria</taxon>
        <taxon>candidate division GN15</taxon>
    </lineage>
</organism>